<dbReference type="AlphaFoldDB" id="A0A4R9K819"/>
<dbReference type="OrthoDB" id="339333at2"/>
<keyword evidence="2" id="KW-1185">Reference proteome</keyword>
<protein>
    <submittedName>
        <fullName evidence="1">Uncharacterized protein</fullName>
    </submittedName>
</protein>
<sequence length="83" mass="9746">MFWKDILNQSDEFLNDPNNIRHFSLKGHPEYPNLSTFSEEDVLAMLTEFLEAEKQSISIKNLLNYSPFYEMILSKQNIPSIYG</sequence>
<evidence type="ECO:0000313" key="2">
    <source>
        <dbReference type="Proteomes" id="UP000297693"/>
    </source>
</evidence>
<evidence type="ECO:0000313" key="1">
    <source>
        <dbReference type="EMBL" id="TGL61817.1"/>
    </source>
</evidence>
<dbReference type="Proteomes" id="UP000297693">
    <property type="component" value="Unassembled WGS sequence"/>
</dbReference>
<accession>A0A4R9K819</accession>
<organism evidence="1 2">
    <name type="scientific">Leptospira ognonensis</name>
    <dbReference type="NCBI Taxonomy" id="2484945"/>
    <lineage>
        <taxon>Bacteria</taxon>
        <taxon>Pseudomonadati</taxon>
        <taxon>Spirochaetota</taxon>
        <taxon>Spirochaetia</taxon>
        <taxon>Leptospirales</taxon>
        <taxon>Leptospiraceae</taxon>
        <taxon>Leptospira</taxon>
    </lineage>
</organism>
<name>A0A4R9K819_9LEPT</name>
<reference evidence="1" key="1">
    <citation type="journal article" date="2019" name="PLoS Negl. Trop. Dis.">
        <title>Revisiting the worldwide diversity of Leptospira species in the environment.</title>
        <authorList>
            <person name="Vincent A.T."/>
            <person name="Schiettekatte O."/>
            <person name="Bourhy P."/>
            <person name="Veyrier F.J."/>
            <person name="Picardeau M."/>
        </authorList>
    </citation>
    <scope>NUCLEOTIDE SEQUENCE [LARGE SCALE GENOMIC DNA]</scope>
    <source>
        <strain evidence="1">201702476</strain>
    </source>
</reference>
<proteinExistence type="predicted"/>
<comment type="caution">
    <text evidence="1">The sequence shown here is derived from an EMBL/GenBank/DDBJ whole genome shotgun (WGS) entry which is preliminary data.</text>
</comment>
<gene>
    <name evidence="1" type="ORF">EHQ58_04170</name>
</gene>
<dbReference type="RefSeq" id="WP_135622316.1">
    <property type="nucleotide sequence ID" value="NZ_RQGD01000014.1"/>
</dbReference>
<dbReference type="EMBL" id="RQGD01000014">
    <property type="protein sequence ID" value="TGL61817.1"/>
    <property type="molecule type" value="Genomic_DNA"/>
</dbReference>